<evidence type="ECO:0000256" key="1">
    <source>
        <dbReference type="SAM" id="Coils"/>
    </source>
</evidence>
<protein>
    <submittedName>
        <fullName evidence="2">Uncharacterized protein</fullName>
    </submittedName>
</protein>
<dbReference type="Proteomes" id="UP000611723">
    <property type="component" value="Unassembled WGS sequence"/>
</dbReference>
<sequence length="2147" mass="245780">MSRNHHIEKQRIIISAKKGENLSPINKEIQESNEESLQFIEKLFDKYIPEDKLIEINSIHLDLGSLKHTNFKKEYQRRLISLLEAELKKLTKSPEFKAHVSKAPLHISDRFSLLASYFLKGYAPALQNEPGFEVNRLVEELMSSDQQAFAKQMLPAWNSAIGQKRIQHQLQPALYQKFFALMQTETAVEGTPLTSAGMIMLSQYFKSGSWPEGYKGYSLLKQDLIFSQLKDKERKKLVPELFKLVSQKAARSRMAGALSLQSLKTAFSTLQMLRQSLSELEAVERELRTNEATAQFLNAAGFRSFWLEYLSEYRQVKGRAKLLMDLLDHQIPGFLKNESLIKRIGQIKDAAPLLAELKKREAAGKELTNQQSAAVGSSMNLFLHFLETGLLPAAKDLHQILSGLLSTHSVLLAKMLRNKWNLYTVRYRLAYQTRPDHLIRLVQLLFGETNYLAWLEEMFDTGADGQLIDSELSDKIRRDLYFAFFEVIAESGGEEIEKGQFYELYAASLANAVPALDPQELLKSLDNKAYAELGAHIIGILGKEETGIEKKKGIKALLSELISEGTTSLAYKEQFPNQEILLYFIEEAINKNEFSVQLFLQSQIHPTFWSELLPSFENKHLEKMTVQVATFQKASVLQVLDELQLLEKEMETGAAAAFYPLAKDIYVVLLKALAKSNFSMSSTQLTDLMYAEVFSRLKKERTAVVYENLMQSLSIKSSSPFFQEKHPKIVSWLKKNDDRRISGQSILTHAEGKKIGIKKVWQDQYTTTDLLLFYLEKERLPDWSSLKSEADLKPVLEQIILQATPAFKEQLRVILSDKKVVERLLNLLKADIISQLIGFQQPAKLTQKDILKWAGQAKIPKASSSPIKEAYKNQYTTTDLLLFYLEKDDLPDWSSLKSEADVKPVFEQAIFQATPAFKEQLRFILSDKKVAERLLSLLNAEIISQLIGFNQSAKLTQKDVLKWAAQSKIPKASSSPIKETYQDQYTTTDLLLFYLEKDDLPDWSSLKSEAEVKSLMEETILAFEPEFLAKIRPLVFDEVIARRLFSLIKPATLKWLLKQIDSRQYELWMLLMEDLLKWATQTKVLQDSPGKIEAFLQLYIMKIIFMGSSHVAEADVNNLLRNISRLYKFPYHQLIGLLQKEAHVFKSEFLKRFIGKEYAIVNLRQVIEWRKSGLKPSKSDNYSATEVILYYLTEGTFPGWSTVRNENEMKQLLGAGLKHAPAEFMEVVFQLSGQEQPLLRLAALLKIAQMKRVLRLLDETQWPLWETILEDLVQFQQRSLLFKGSETSFKSELYTLTFLALLAENKGFHPGHKLLYILLEALSAQYQLQPRHVYQNLIVHYPSMESEILKAFIRSYSVDKKTKETKAQWHIEGILESFHSEYTTVDLILYYLKTRTFPAWSTLKSTAALRALITKGMKVAVPELMELVRKIQGDDFAGTTFTGLLDDKTLHAVLKMMDQQKFRSFKAIADDFLKTVGLAERLSLEKSDLKTYMNFLLLHEVSGSESHYPAEKFAAFMIAQIAGKFALGPDLIYQILEEKIDVIKSRPLRKAIHDQRSPKHTLKEEKETVSSLSADIDAFLYMLAEKSIPWWYLKTRQKPSSLKVEIQRLYKFLLKEHFNELIAAVQNSGREIFYLTEIFGHITLNEFNRIVSAVVPGVSGFVLMYTRVLEILSVEKFPRLAFKADTQIYVHIYQYIRAKSSGFTASAFTQEVSRQIADYLKIDFQELMAHFSEVAETMIAKGEPKFKTFREVLQTVQQMKPADSSGDKLLVLHEESLASEEDFPQSLAYYLLHGSMPFRSKIKSYNELLQKFEEHVKSNPLELKAVLTTALTEKIAVERMLHHGTGLIFRMAAFIYHTQEEQIEAWLKGVIDFMHSGYPKIAKSKFEALAVQVLVKSFSSPGPGNFDQLTLTKLFFTKASAELVPQLMSKLPADFTNYRPAAGISKVFIKVLEKIVESGAIKSVQQKAKTPELEANEPLEGRLEVYNAGAVILATFLPRYFDMLGMISKKVFHDQETAVRAVHLLQYLVSGKSETPEHELAFMKVLCGVDLSYPIPLSIELTEKEIEISESLLKGVLQNWDKLKSTSIEALRDGFLIRKGYLNETPHNWELQVEKSGRDILLDYLPWSFNTIKLSWMQKSLNVQWRK</sequence>
<organism evidence="2 3">
    <name type="scientific">Marivirga aurantiaca</name>
    <dbReference type="NCBI Taxonomy" id="2802615"/>
    <lineage>
        <taxon>Bacteria</taxon>
        <taxon>Pseudomonadati</taxon>
        <taxon>Bacteroidota</taxon>
        <taxon>Cytophagia</taxon>
        <taxon>Cytophagales</taxon>
        <taxon>Marivirgaceae</taxon>
        <taxon>Marivirga</taxon>
    </lineage>
</organism>
<dbReference type="InterPro" id="IPR045538">
    <property type="entry name" value="CIS_TMP"/>
</dbReference>
<reference evidence="2" key="1">
    <citation type="submission" date="2021-01" db="EMBL/GenBank/DDBJ databases">
        <title>Marivirga aurantiaca sp. nov., isolated from intertidal surface sediments.</title>
        <authorList>
            <person name="Zhang M."/>
        </authorList>
    </citation>
    <scope>NUCLEOTIDE SEQUENCE</scope>
    <source>
        <strain evidence="2">S37H4</strain>
    </source>
</reference>
<gene>
    <name evidence="2" type="ORF">JKA74_08770</name>
</gene>
<feature type="coiled-coil region" evidence="1">
    <location>
        <begin position="270"/>
        <end position="300"/>
    </location>
</feature>
<keyword evidence="1" id="KW-0175">Coiled coil</keyword>
<accession>A0A934WXS8</accession>
<dbReference type="Pfam" id="PF19268">
    <property type="entry name" value="CIS_TMP"/>
    <property type="match status" value="3"/>
</dbReference>
<dbReference type="RefSeq" id="WP_201430807.1">
    <property type="nucleotide sequence ID" value="NZ_JAEQBW010000003.1"/>
</dbReference>
<keyword evidence="3" id="KW-1185">Reference proteome</keyword>
<evidence type="ECO:0000313" key="2">
    <source>
        <dbReference type="EMBL" id="MBK6265128.1"/>
    </source>
</evidence>
<dbReference type="EMBL" id="JAEQBW010000003">
    <property type="protein sequence ID" value="MBK6265128.1"/>
    <property type="molecule type" value="Genomic_DNA"/>
</dbReference>
<proteinExistence type="predicted"/>
<comment type="caution">
    <text evidence="2">The sequence shown here is derived from an EMBL/GenBank/DDBJ whole genome shotgun (WGS) entry which is preliminary data.</text>
</comment>
<evidence type="ECO:0000313" key="3">
    <source>
        <dbReference type="Proteomes" id="UP000611723"/>
    </source>
</evidence>
<name>A0A934WXS8_9BACT</name>